<dbReference type="Pfam" id="PF07449">
    <property type="entry name" value="HyaE"/>
    <property type="match status" value="1"/>
</dbReference>
<reference evidence="3 4" key="1">
    <citation type="submission" date="2019-03" db="EMBL/GenBank/DDBJ databases">
        <title>Genomic Encyclopedia of Type Strains, Phase IV (KMG-IV): sequencing the most valuable type-strain genomes for metagenomic binning, comparative biology and taxonomic classification.</title>
        <authorList>
            <person name="Goeker M."/>
        </authorList>
    </citation>
    <scope>NUCLEOTIDE SEQUENCE [LARGE SCALE GENOMIC DNA]</scope>
    <source>
        <strain evidence="3 4">DSM 1709</strain>
    </source>
</reference>
<dbReference type="RefSeq" id="WP_043816478.1">
    <property type="nucleotide sequence ID" value="NZ_CP181386.1"/>
</dbReference>
<evidence type="ECO:0000256" key="2">
    <source>
        <dbReference type="PIRNR" id="PIRNR038934"/>
    </source>
</evidence>
<dbReference type="Gene3D" id="3.40.30.10">
    <property type="entry name" value="Glutaredoxin"/>
    <property type="match status" value="1"/>
</dbReference>
<sequence length="148" mass="15630">MSHSSPADGAAPLVARLVERHGATWVGADSVETFLAGDGDRVLFFHGDPVRFPEGVDVAVVLPELQAAFPGRFTVGVTTRADEDRLAARFGAQRWPSLVFLRDGRYVTTIAGMLDWTDFVARVGAALAMPTSRAPIALAAADAGPGCH</sequence>
<dbReference type="CDD" id="cd02965">
    <property type="entry name" value="HyaE"/>
    <property type="match status" value="1"/>
</dbReference>
<evidence type="ECO:0000313" key="3">
    <source>
        <dbReference type="EMBL" id="TCO98045.1"/>
    </source>
</evidence>
<gene>
    <name evidence="3" type="ORF">EV684_11818</name>
</gene>
<evidence type="ECO:0000313" key="4">
    <source>
        <dbReference type="Proteomes" id="UP000295106"/>
    </source>
</evidence>
<comment type="similarity">
    <text evidence="1 2">Belongs to the HupG/HyaE family.</text>
</comment>
<dbReference type="AlphaFoldDB" id="A0A4R2M6S1"/>
<proteinExistence type="inferred from homology"/>
<protein>
    <recommendedName>
        <fullName evidence="2">Hydrogenase expression/formation protein</fullName>
    </recommendedName>
</protein>
<dbReference type="InterPro" id="IPR036249">
    <property type="entry name" value="Thioredoxin-like_sf"/>
</dbReference>
<dbReference type="OrthoDB" id="6560050at2"/>
<dbReference type="InterPro" id="IPR010893">
    <property type="entry name" value="NiFe-hyd_mat_HyaE"/>
</dbReference>
<dbReference type="GeneID" id="99684037"/>
<accession>A0A4R2M6S1</accession>
<dbReference type="Proteomes" id="UP000295106">
    <property type="component" value="Unassembled WGS sequence"/>
</dbReference>
<name>A0A4R2M6S1_RUBGE</name>
<comment type="caution">
    <text evidence="3">The sequence shown here is derived from an EMBL/GenBank/DDBJ whole genome shotgun (WGS) entry which is preliminary data.</text>
</comment>
<dbReference type="SUPFAM" id="SSF52833">
    <property type="entry name" value="Thioredoxin-like"/>
    <property type="match status" value="1"/>
</dbReference>
<dbReference type="PIRSF" id="PIRSF038934">
    <property type="entry name" value="HyaE_HupG"/>
    <property type="match status" value="1"/>
</dbReference>
<evidence type="ECO:0000256" key="1">
    <source>
        <dbReference type="ARBA" id="ARBA00009004"/>
    </source>
</evidence>
<organism evidence="3 4">
    <name type="scientific">Rubrivivax gelatinosus</name>
    <name type="common">Rhodocyclus gelatinosus</name>
    <name type="synonym">Rhodopseudomonas gelatinosa</name>
    <dbReference type="NCBI Taxonomy" id="28068"/>
    <lineage>
        <taxon>Bacteria</taxon>
        <taxon>Pseudomonadati</taxon>
        <taxon>Pseudomonadota</taxon>
        <taxon>Betaproteobacteria</taxon>
        <taxon>Burkholderiales</taxon>
        <taxon>Sphaerotilaceae</taxon>
        <taxon>Rubrivivax</taxon>
    </lineage>
</organism>
<dbReference type="EMBL" id="SLXD01000018">
    <property type="protein sequence ID" value="TCO98045.1"/>
    <property type="molecule type" value="Genomic_DNA"/>
</dbReference>